<dbReference type="AlphaFoldDB" id="A0A8T4ID85"/>
<reference evidence="4" key="1">
    <citation type="submission" date="2021-04" db="EMBL/GenBank/DDBJ databases">
        <title>Ouciella asimina sp. nov., isolated from the surface seawater in the hydrothermal field of Okinawa Trough.</title>
        <authorList>
            <person name="Shuang W."/>
        </authorList>
    </citation>
    <scope>NUCLEOTIDE SEQUENCE</scope>
    <source>
        <strain evidence="4">LXI357</strain>
    </source>
</reference>
<sequence length="839" mass="90868">MGRESVDRASISPDGGWVAAVIRRPANAGEMYGRASYEVDPTRSDVWLVSTRTGARRALTHGAAKAAGYWCATWSPDGRRLAMLSTQAEREEPRGGDNVRLYVWDRESNSLSRASADGVMTQTRYGSPLNLLDVRGGAGHGEVAHRCSNGPVAENAPFTWLDDHRLLVVTLPQDKLSAAIDQFVRPYRALARDADRIGQGALPTVKGVASGTARTDWDIPAPEAVLRIIDTQTGRDRTLATVPAYPFQGGLTVSVSPDGTRAAVLVTIRAFQPSAGRPIPNLSADGWAVERRLGFVPLDADGGVQWATMPAAARYPLELYGWSPNGRRVALRGRSDPFTDETPVFVADASTGSVQQVGAESIGQQFATAADPHPAAVYWIDNQSIAARSRDGKWWLMRTAAPARAIEVPDGATPPDSLVRTRRESLAALVDGRLLRLDPSRGAFVSVAQLGKDAWFLLPRDPGPALRFRLIVLHRSDDSWVMATMDTGSGIITHSIPAFTADLLDMGADNAALLYSRAKPDGLDLRLANLAGGPDRTLLTLNAYLRDVDWGETRLVTYQTADGAKLNASMILPPGYVTGRRYPTLVWVYGGYRVPADLRGDHMSGTAMPGFYNLHLYAAQGYVVLIPSIPLGGNGNQKDVYRQLPDGVLPAVDRLVAMGIADPNRVGVFGQSFGGYAVEALIGQTDRFRAAVAMAGISDLVTNYGQFDPNSWSYPGIAHEKSDNAETGYLFGLTAPPWKDMQSYIRNSPLAYVDRVDTPLLLIHGDMDIRGAPTQAELFFYSLYKQGKTAELLRYGGESHSLAQSPANVRDVVARTLAWFDRYLERPESEAAGGVASKH</sequence>
<keyword evidence="1" id="KW-0378">Hydrolase</keyword>
<evidence type="ECO:0000256" key="1">
    <source>
        <dbReference type="ARBA" id="ARBA00022801"/>
    </source>
</evidence>
<proteinExistence type="predicted"/>
<dbReference type="Pfam" id="PF07676">
    <property type="entry name" value="PD40"/>
    <property type="match status" value="1"/>
</dbReference>
<keyword evidence="5" id="KW-1185">Reference proteome</keyword>
<accession>A0A8T4ID85</accession>
<dbReference type="Proteomes" id="UP000676996">
    <property type="component" value="Unassembled WGS sequence"/>
</dbReference>
<feature type="domain" description="Peptidase S9 prolyl oligopeptidase catalytic" evidence="3">
    <location>
        <begin position="613"/>
        <end position="825"/>
    </location>
</feature>
<protein>
    <submittedName>
        <fullName evidence="4">S9 family peptidase</fullName>
    </submittedName>
</protein>
<dbReference type="PANTHER" id="PTHR42776">
    <property type="entry name" value="SERINE PEPTIDASE S9 FAMILY MEMBER"/>
    <property type="match status" value="1"/>
</dbReference>
<name>A0A8T4ID85_9SPHN</name>
<evidence type="ECO:0000313" key="5">
    <source>
        <dbReference type="Proteomes" id="UP000676996"/>
    </source>
</evidence>
<comment type="caution">
    <text evidence="4">The sequence shown here is derived from an EMBL/GenBank/DDBJ whole genome shotgun (WGS) entry which is preliminary data.</text>
</comment>
<evidence type="ECO:0000259" key="3">
    <source>
        <dbReference type="Pfam" id="PF00326"/>
    </source>
</evidence>
<dbReference type="GO" id="GO:0006508">
    <property type="term" value="P:proteolysis"/>
    <property type="evidence" value="ECO:0007669"/>
    <property type="project" value="InterPro"/>
</dbReference>
<dbReference type="InterPro" id="IPR011659">
    <property type="entry name" value="WD40"/>
</dbReference>
<organism evidence="4 5">
    <name type="scientific">Stakelama marina</name>
    <dbReference type="NCBI Taxonomy" id="2826939"/>
    <lineage>
        <taxon>Bacteria</taxon>
        <taxon>Pseudomonadati</taxon>
        <taxon>Pseudomonadota</taxon>
        <taxon>Alphaproteobacteria</taxon>
        <taxon>Sphingomonadales</taxon>
        <taxon>Sphingomonadaceae</taxon>
        <taxon>Stakelama</taxon>
    </lineage>
</organism>
<dbReference type="SUPFAM" id="SSF82171">
    <property type="entry name" value="DPP6 N-terminal domain-like"/>
    <property type="match status" value="1"/>
</dbReference>
<keyword evidence="2" id="KW-0645">Protease</keyword>
<dbReference type="GO" id="GO:0004252">
    <property type="term" value="F:serine-type endopeptidase activity"/>
    <property type="evidence" value="ECO:0007669"/>
    <property type="project" value="TreeGrafter"/>
</dbReference>
<keyword evidence="2" id="KW-0720">Serine protease</keyword>
<gene>
    <name evidence="4" type="ORF">J7S20_08045</name>
</gene>
<dbReference type="Gene3D" id="3.40.50.1820">
    <property type="entry name" value="alpha/beta hydrolase"/>
    <property type="match status" value="1"/>
</dbReference>
<evidence type="ECO:0000256" key="2">
    <source>
        <dbReference type="ARBA" id="ARBA00022825"/>
    </source>
</evidence>
<evidence type="ECO:0000313" key="4">
    <source>
        <dbReference type="EMBL" id="MBR0552453.1"/>
    </source>
</evidence>
<dbReference type="Gene3D" id="2.120.10.30">
    <property type="entry name" value="TolB, C-terminal domain"/>
    <property type="match status" value="1"/>
</dbReference>
<dbReference type="InterPro" id="IPR029058">
    <property type="entry name" value="AB_hydrolase_fold"/>
</dbReference>
<dbReference type="EMBL" id="JAGRQC010000002">
    <property type="protein sequence ID" value="MBR0552453.1"/>
    <property type="molecule type" value="Genomic_DNA"/>
</dbReference>
<dbReference type="Pfam" id="PF00326">
    <property type="entry name" value="Peptidase_S9"/>
    <property type="match status" value="1"/>
</dbReference>
<dbReference type="InterPro" id="IPR011042">
    <property type="entry name" value="6-blade_b-propeller_TolB-like"/>
</dbReference>
<dbReference type="PANTHER" id="PTHR42776:SF4">
    <property type="entry name" value="ACYLAMINO-ACID-RELEASING ENZYME"/>
    <property type="match status" value="1"/>
</dbReference>
<dbReference type="InterPro" id="IPR001375">
    <property type="entry name" value="Peptidase_S9_cat"/>
</dbReference>
<dbReference type="SUPFAM" id="SSF53474">
    <property type="entry name" value="alpha/beta-Hydrolases"/>
    <property type="match status" value="1"/>
</dbReference>